<accession>A0A3D8GTN7</accession>
<organism evidence="2 3">
    <name type="scientific">Neobacillus piezotolerans</name>
    <dbReference type="NCBI Taxonomy" id="2259171"/>
    <lineage>
        <taxon>Bacteria</taxon>
        <taxon>Bacillati</taxon>
        <taxon>Bacillota</taxon>
        <taxon>Bacilli</taxon>
        <taxon>Bacillales</taxon>
        <taxon>Bacillaceae</taxon>
        <taxon>Neobacillus</taxon>
    </lineage>
</organism>
<keyword evidence="1" id="KW-0812">Transmembrane</keyword>
<protein>
    <recommendedName>
        <fullName evidence="4">DUF4367 domain-containing protein</fullName>
    </recommendedName>
</protein>
<keyword evidence="3" id="KW-1185">Reference proteome</keyword>
<comment type="caution">
    <text evidence="2">The sequence shown here is derived from an EMBL/GenBank/DDBJ whole genome shotgun (WGS) entry which is preliminary data.</text>
</comment>
<proteinExistence type="predicted"/>
<dbReference type="OrthoDB" id="2856927at2"/>
<sequence length="154" mass="17396">MDSIQRRFVISNKIRNVLTVLLVGYFTLGVVFYVVKIPISAAGLLFKVEPPAYLPIEAEQSYAKVIGFNRVQLIYENQNESIIVWATSKLGWNNVAGWDETLSLPDGTPAYFTVGADDIQMFSWTKGKVEYSIDYRGTRDLGKEEFIKTALSMK</sequence>
<evidence type="ECO:0000256" key="1">
    <source>
        <dbReference type="SAM" id="Phobius"/>
    </source>
</evidence>
<name>A0A3D8GTN7_9BACI</name>
<evidence type="ECO:0000313" key="3">
    <source>
        <dbReference type="Proteomes" id="UP000257144"/>
    </source>
</evidence>
<dbReference type="AlphaFoldDB" id="A0A3D8GTN7"/>
<dbReference type="RefSeq" id="WP_115451475.1">
    <property type="nucleotide sequence ID" value="NZ_QNQT01000002.1"/>
</dbReference>
<dbReference type="EMBL" id="QNQT01000002">
    <property type="protein sequence ID" value="RDU37805.1"/>
    <property type="molecule type" value="Genomic_DNA"/>
</dbReference>
<feature type="transmembrane region" description="Helical" evidence="1">
    <location>
        <begin position="16"/>
        <end position="35"/>
    </location>
</feature>
<evidence type="ECO:0000313" key="2">
    <source>
        <dbReference type="EMBL" id="RDU37805.1"/>
    </source>
</evidence>
<evidence type="ECO:0008006" key="4">
    <source>
        <dbReference type="Google" id="ProtNLM"/>
    </source>
</evidence>
<keyword evidence="1" id="KW-0472">Membrane</keyword>
<dbReference type="Proteomes" id="UP000257144">
    <property type="component" value="Unassembled WGS sequence"/>
</dbReference>
<gene>
    <name evidence="2" type="ORF">DRW41_08270</name>
</gene>
<keyword evidence="1" id="KW-1133">Transmembrane helix</keyword>
<reference evidence="2 3" key="1">
    <citation type="submission" date="2018-07" db="EMBL/GenBank/DDBJ databases">
        <title>Bacillus sp. YLB-04 draft genome sequence.</title>
        <authorList>
            <person name="Yu L."/>
            <person name="Tang X."/>
        </authorList>
    </citation>
    <scope>NUCLEOTIDE SEQUENCE [LARGE SCALE GENOMIC DNA]</scope>
    <source>
        <strain evidence="2 3">YLB-04</strain>
    </source>
</reference>